<dbReference type="Proteomes" id="UP000000330">
    <property type="component" value="Segment"/>
</dbReference>
<keyword evidence="3" id="KW-1185">Reference proteome</keyword>
<sequence>MSLYESELKKDFSLVRYPNRTVKIPGILTGHRSSKPDISSPIGHRVSNETSATDHVTRQNQWVATSLCLM</sequence>
<proteinExistence type="predicted"/>
<evidence type="ECO:0000313" key="2">
    <source>
        <dbReference type="EMBL" id="ADJ19453.1"/>
    </source>
</evidence>
<evidence type="ECO:0000256" key="1">
    <source>
        <dbReference type="SAM" id="MobiDB-lite"/>
    </source>
</evidence>
<dbReference type="GeneID" id="10323248"/>
<name>D9I672_9CAUD</name>
<dbReference type="KEGG" id="vg:10323248"/>
<feature type="region of interest" description="Disordered" evidence="1">
    <location>
        <begin position="32"/>
        <end position="53"/>
    </location>
</feature>
<organism evidence="2 3">
    <name type="scientific">Acinetobacter phage 133</name>
    <dbReference type="NCBI Taxonomy" id="2919552"/>
    <lineage>
        <taxon>Viruses</taxon>
        <taxon>Duplodnaviria</taxon>
        <taxon>Heunggongvirae</taxon>
        <taxon>Uroviricota</taxon>
        <taxon>Caudoviricetes</taxon>
        <taxon>Pantevenvirales</taxon>
        <taxon>Straboviridae</taxon>
        <taxon>Tevenvirinae</taxon>
        <taxon>Centumtrigintavirus</taxon>
        <taxon>Centumtrigintavirus cv133</taxon>
        <taxon>Acinetobacter virus 133</taxon>
    </lineage>
</organism>
<dbReference type="RefSeq" id="YP_004300719.1">
    <property type="nucleotide sequence ID" value="NC_015250.1"/>
</dbReference>
<accession>D9I672</accession>
<reference evidence="2 3" key="1">
    <citation type="journal article" date="2010" name="Virol. J.">
        <title>Genomes of the T4-related bacteriophages as windows on microbial genome evolution.</title>
        <authorList>
            <person name="Petrov V.M."/>
            <person name="Ratnayaka S."/>
            <person name="Nolan J.M."/>
            <person name="Miller E.S."/>
            <person name="Karam J.D."/>
        </authorList>
    </citation>
    <scope>NUCLEOTIDE SEQUENCE [LARGE SCALE GENOMIC DNA]</scope>
    <source>
        <strain evidence="2">Acj133</strain>
    </source>
</reference>
<dbReference type="EMBL" id="HM114315">
    <property type="protein sequence ID" value="ADJ19453.1"/>
    <property type="molecule type" value="Genomic_DNA"/>
</dbReference>
<gene>
    <name evidence="2" type="ORF">Acj133p138</name>
</gene>
<evidence type="ECO:0000313" key="3">
    <source>
        <dbReference type="Proteomes" id="UP000000330"/>
    </source>
</evidence>
<protein>
    <submittedName>
        <fullName evidence="2">Uncharacterized protein</fullName>
    </submittedName>
</protein>